<reference evidence="2 3" key="2">
    <citation type="submission" date="2018-11" db="EMBL/GenBank/DDBJ databases">
        <authorList>
            <consortium name="Pathogen Informatics"/>
        </authorList>
    </citation>
    <scope>NUCLEOTIDE SEQUENCE [LARGE SCALE GENOMIC DNA]</scope>
</reference>
<sequence>MEAYWYLVSGAVSACSLTVILILFLVYRRPGKKNDDNTFGSITKVKRLYRTFTPVKDPTFSFHSVKVQEAIDQSLDAHRPFTALKLQNGHMYQYQYQLYQY</sequence>
<proteinExistence type="predicted"/>
<evidence type="ECO:0000256" key="1">
    <source>
        <dbReference type="SAM" id="Phobius"/>
    </source>
</evidence>
<keyword evidence="3" id="KW-1185">Reference proteome</keyword>
<protein>
    <submittedName>
        <fullName evidence="4">Chromosome 1 open reading frame 43</fullName>
    </submittedName>
</protein>
<accession>A0A183J383</accession>
<feature type="transmembrane region" description="Helical" evidence="1">
    <location>
        <begin position="6"/>
        <end position="27"/>
    </location>
</feature>
<keyword evidence="1" id="KW-0472">Membrane</keyword>
<evidence type="ECO:0000313" key="4">
    <source>
        <dbReference type="WBParaSite" id="SBAD_0001069501-mRNA-1"/>
    </source>
</evidence>
<organism evidence="4">
    <name type="scientific">Soboliphyme baturini</name>
    <dbReference type="NCBI Taxonomy" id="241478"/>
    <lineage>
        <taxon>Eukaryota</taxon>
        <taxon>Metazoa</taxon>
        <taxon>Ecdysozoa</taxon>
        <taxon>Nematoda</taxon>
        <taxon>Enoplea</taxon>
        <taxon>Dorylaimia</taxon>
        <taxon>Dioctophymatida</taxon>
        <taxon>Dioctophymatoidea</taxon>
        <taxon>Soboliphymatidae</taxon>
        <taxon>Soboliphyme</taxon>
    </lineage>
</organism>
<evidence type="ECO:0000313" key="3">
    <source>
        <dbReference type="Proteomes" id="UP000270296"/>
    </source>
</evidence>
<dbReference type="AlphaFoldDB" id="A0A183J383"/>
<keyword evidence="1" id="KW-0812">Transmembrane</keyword>
<evidence type="ECO:0000313" key="2">
    <source>
        <dbReference type="EMBL" id="VDP30927.1"/>
    </source>
</evidence>
<dbReference type="EMBL" id="UZAM01013923">
    <property type="protein sequence ID" value="VDP30927.1"/>
    <property type="molecule type" value="Genomic_DNA"/>
</dbReference>
<dbReference type="Proteomes" id="UP000270296">
    <property type="component" value="Unassembled WGS sequence"/>
</dbReference>
<gene>
    <name evidence="2" type="ORF">SBAD_LOCUS10331</name>
</gene>
<keyword evidence="1" id="KW-1133">Transmembrane helix</keyword>
<dbReference type="WBParaSite" id="SBAD_0001069501-mRNA-1">
    <property type="protein sequence ID" value="SBAD_0001069501-mRNA-1"/>
    <property type="gene ID" value="SBAD_0001069501"/>
</dbReference>
<name>A0A183J383_9BILA</name>
<reference evidence="4" key="1">
    <citation type="submission" date="2016-06" db="UniProtKB">
        <authorList>
            <consortium name="WormBaseParasite"/>
        </authorList>
    </citation>
    <scope>IDENTIFICATION</scope>
</reference>